<dbReference type="AlphaFoldDB" id="A0A0F2MCK6"/>
<organism evidence="2 3">
    <name type="scientific">Sporothrix schenckii 1099-18</name>
    <dbReference type="NCBI Taxonomy" id="1397361"/>
    <lineage>
        <taxon>Eukaryota</taxon>
        <taxon>Fungi</taxon>
        <taxon>Dikarya</taxon>
        <taxon>Ascomycota</taxon>
        <taxon>Pezizomycotina</taxon>
        <taxon>Sordariomycetes</taxon>
        <taxon>Sordariomycetidae</taxon>
        <taxon>Ophiostomatales</taxon>
        <taxon>Ophiostomataceae</taxon>
        <taxon>Sporothrix</taxon>
    </lineage>
</organism>
<dbReference type="GeneID" id="27672129"/>
<reference evidence="2 3" key="2">
    <citation type="journal article" date="2015" name="Eukaryot. Cell">
        <title>Asexual propagation of a virulent clone complex in a human and feline outbreak of sporotrichosis.</title>
        <authorList>
            <person name="Teixeira Mde M."/>
            <person name="Rodrigues A.M."/>
            <person name="Tsui C.K."/>
            <person name="de Almeida L.G."/>
            <person name="Van Diepeningen A.D."/>
            <person name="van den Ende B.G."/>
            <person name="Fernandes G.F."/>
            <person name="Kano R."/>
            <person name="Hamelin R.C."/>
            <person name="Lopes-Bezerra L.M."/>
            <person name="Vasconcelos A.T."/>
            <person name="de Hoog S."/>
            <person name="de Camargo Z.P."/>
            <person name="Felipe M.S."/>
        </authorList>
    </citation>
    <scope>NUCLEOTIDE SEQUENCE [LARGE SCALE GENOMIC DNA]</scope>
    <source>
        <strain evidence="2 3">1099-18</strain>
    </source>
</reference>
<dbReference type="VEuPathDB" id="FungiDB:SPSK_10435"/>
<evidence type="ECO:0000313" key="3">
    <source>
        <dbReference type="Proteomes" id="UP000033710"/>
    </source>
</evidence>
<keyword evidence="1" id="KW-0732">Signal</keyword>
<dbReference type="RefSeq" id="XP_016590053.1">
    <property type="nucleotide sequence ID" value="XM_016736852.1"/>
</dbReference>
<feature type="signal peptide" evidence="1">
    <location>
        <begin position="1"/>
        <end position="28"/>
    </location>
</feature>
<comment type="caution">
    <text evidence="2">The sequence shown here is derived from an EMBL/GenBank/DDBJ whole genome shotgun (WGS) entry which is preliminary data.</text>
</comment>
<evidence type="ECO:0000313" key="2">
    <source>
        <dbReference type="EMBL" id="KJR87377.1"/>
    </source>
</evidence>
<dbReference type="Proteomes" id="UP000033710">
    <property type="component" value="Unassembled WGS sequence"/>
</dbReference>
<dbReference type="EMBL" id="AXCR01000005">
    <property type="protein sequence ID" value="KJR87377.1"/>
    <property type="molecule type" value="Genomic_DNA"/>
</dbReference>
<feature type="chain" id="PRO_5002455121" description="Secreted protein" evidence="1">
    <location>
        <begin position="29"/>
        <end position="76"/>
    </location>
</feature>
<reference evidence="2 3" key="1">
    <citation type="journal article" date="2014" name="BMC Genomics">
        <title>Comparative genomics of the major fungal agents of human and animal Sporotrichosis: Sporothrix schenckii and Sporothrix brasiliensis.</title>
        <authorList>
            <person name="Teixeira M.M."/>
            <person name="de Almeida L.G."/>
            <person name="Kubitschek-Barreira P."/>
            <person name="Alves F.L."/>
            <person name="Kioshima E.S."/>
            <person name="Abadio A.K."/>
            <person name="Fernandes L."/>
            <person name="Derengowski L.S."/>
            <person name="Ferreira K.S."/>
            <person name="Souza R.C."/>
            <person name="Ruiz J.C."/>
            <person name="de Andrade N.C."/>
            <person name="Paes H.C."/>
            <person name="Nicola A.M."/>
            <person name="Albuquerque P."/>
            <person name="Gerber A.L."/>
            <person name="Martins V.P."/>
            <person name="Peconick L.D."/>
            <person name="Neto A.V."/>
            <person name="Chaucanez C.B."/>
            <person name="Silva P.A."/>
            <person name="Cunha O.L."/>
            <person name="de Oliveira F.F."/>
            <person name="dos Santos T.C."/>
            <person name="Barros A.L."/>
            <person name="Soares M.A."/>
            <person name="de Oliveira L.M."/>
            <person name="Marini M.M."/>
            <person name="Villalobos-Duno H."/>
            <person name="Cunha M.M."/>
            <person name="de Hoog S."/>
            <person name="da Silveira J.F."/>
            <person name="Henrissat B."/>
            <person name="Nino-Vega G.A."/>
            <person name="Cisalpino P.S."/>
            <person name="Mora-Montes H.M."/>
            <person name="Almeida S.R."/>
            <person name="Stajich J.E."/>
            <person name="Lopes-Bezerra L.M."/>
            <person name="Vasconcelos A.T."/>
            <person name="Felipe M.S."/>
        </authorList>
    </citation>
    <scope>NUCLEOTIDE SEQUENCE [LARGE SCALE GENOMIC DNA]</scope>
    <source>
        <strain evidence="2 3">1099-18</strain>
    </source>
</reference>
<evidence type="ECO:0000256" key="1">
    <source>
        <dbReference type="SAM" id="SignalP"/>
    </source>
</evidence>
<proteinExistence type="predicted"/>
<protein>
    <recommendedName>
        <fullName evidence="4">Secreted protein</fullName>
    </recommendedName>
</protein>
<dbReference type="KEGG" id="ssck:SPSK_10435"/>
<name>A0A0F2MCK6_SPOSC</name>
<evidence type="ECO:0008006" key="4">
    <source>
        <dbReference type="Google" id="ProtNLM"/>
    </source>
</evidence>
<accession>A0A0F2MCK6</accession>
<gene>
    <name evidence="2" type="ORF">SPSK_10435</name>
</gene>
<sequence length="76" mass="7687">MALVALCLSLSALKPVVFLVELAQAVTATRALQMATSLAPKDGSQLCAGSPADARPAAADVEVTSCEKSRSVRATG</sequence>